<keyword evidence="2" id="KW-1185">Reference proteome</keyword>
<proteinExistence type="predicted"/>
<accession>A0A9Q1CD54</accession>
<protein>
    <submittedName>
        <fullName evidence="1">Uncharacterized protein</fullName>
    </submittedName>
</protein>
<reference evidence="1" key="1">
    <citation type="submission" date="2021-10" db="EMBL/GenBank/DDBJ databases">
        <title>Tropical sea cucumber genome reveals ecological adaptation and Cuvierian tubules defense mechanism.</title>
        <authorList>
            <person name="Chen T."/>
        </authorList>
    </citation>
    <scope>NUCLEOTIDE SEQUENCE</scope>
    <source>
        <strain evidence="1">Nanhai2018</strain>
        <tissue evidence="1">Muscle</tissue>
    </source>
</reference>
<dbReference type="EMBL" id="JAIZAY010000005">
    <property type="protein sequence ID" value="KAJ8042485.1"/>
    <property type="molecule type" value="Genomic_DNA"/>
</dbReference>
<organism evidence="1 2">
    <name type="scientific">Holothuria leucospilota</name>
    <name type="common">Black long sea cucumber</name>
    <name type="synonym">Mertensiothuria leucospilota</name>
    <dbReference type="NCBI Taxonomy" id="206669"/>
    <lineage>
        <taxon>Eukaryota</taxon>
        <taxon>Metazoa</taxon>
        <taxon>Echinodermata</taxon>
        <taxon>Eleutherozoa</taxon>
        <taxon>Echinozoa</taxon>
        <taxon>Holothuroidea</taxon>
        <taxon>Aspidochirotacea</taxon>
        <taxon>Aspidochirotida</taxon>
        <taxon>Holothuriidae</taxon>
        <taxon>Holothuria</taxon>
    </lineage>
</organism>
<evidence type="ECO:0000313" key="2">
    <source>
        <dbReference type="Proteomes" id="UP001152320"/>
    </source>
</evidence>
<name>A0A9Q1CD54_HOLLE</name>
<comment type="caution">
    <text evidence="1">The sequence shown here is derived from an EMBL/GenBank/DDBJ whole genome shotgun (WGS) entry which is preliminary data.</text>
</comment>
<dbReference type="Proteomes" id="UP001152320">
    <property type="component" value="Chromosome 5"/>
</dbReference>
<dbReference type="AlphaFoldDB" id="A0A9Q1CD54"/>
<gene>
    <name evidence="1" type="ORF">HOLleu_13552</name>
</gene>
<evidence type="ECO:0000313" key="1">
    <source>
        <dbReference type="EMBL" id="KAJ8042485.1"/>
    </source>
</evidence>
<sequence length="113" mass="13250">MFLKGTLASKQKLPIFQRVKKILPKHLYLMKSCRILHLVIQVHQVQLCVRLAQMTNRGPEIFTRSYQFTANQVQKKKNKSIVPSPEEEKLEQKAFMLQMKLEAASKTIQIERQ</sequence>